<dbReference type="AlphaFoldDB" id="A0A498Q948"/>
<protein>
    <recommendedName>
        <fullName evidence="3">Long-chain-fatty-acid--CoA ligase</fullName>
    </recommendedName>
</protein>
<dbReference type="Proteomes" id="UP000273307">
    <property type="component" value="Unassembled WGS sequence"/>
</dbReference>
<reference evidence="1 2" key="1">
    <citation type="submission" date="2018-09" db="EMBL/GenBank/DDBJ databases">
        <authorList>
            <person name="Tagini F."/>
        </authorList>
    </citation>
    <scope>NUCLEOTIDE SEQUENCE [LARGE SCALE GENOMIC DNA]</scope>
    <source>
        <strain evidence="1 2">MK136</strain>
    </source>
</reference>
<evidence type="ECO:0000313" key="1">
    <source>
        <dbReference type="EMBL" id="VBA40915.1"/>
    </source>
</evidence>
<proteinExistence type="predicted"/>
<evidence type="ECO:0008006" key="3">
    <source>
        <dbReference type="Google" id="ProtNLM"/>
    </source>
</evidence>
<dbReference type="SUPFAM" id="SSF56801">
    <property type="entry name" value="Acetyl-CoA synthetase-like"/>
    <property type="match status" value="1"/>
</dbReference>
<dbReference type="EMBL" id="UPHP01000102">
    <property type="protein sequence ID" value="VBA40915.1"/>
    <property type="molecule type" value="Genomic_DNA"/>
</dbReference>
<organism evidence="1 2">
    <name type="scientific">Mycobacterium attenuatum</name>
    <dbReference type="NCBI Taxonomy" id="2341086"/>
    <lineage>
        <taxon>Bacteria</taxon>
        <taxon>Bacillati</taxon>
        <taxon>Actinomycetota</taxon>
        <taxon>Actinomycetes</taxon>
        <taxon>Mycobacteriales</taxon>
        <taxon>Mycobacteriaceae</taxon>
        <taxon>Mycobacterium</taxon>
    </lineage>
</organism>
<name>A0A498Q948_9MYCO</name>
<keyword evidence="2" id="KW-1185">Reference proteome</keyword>
<evidence type="ECO:0000313" key="2">
    <source>
        <dbReference type="Proteomes" id="UP000273307"/>
    </source>
</evidence>
<sequence length="55" mass="6020">MAVPDFDSHDLSALELAIVGGARCPLPVFEYFRDKDVPFQEGFGMTGPDGFGSRR</sequence>
<dbReference type="Gene3D" id="3.40.50.980">
    <property type="match status" value="1"/>
</dbReference>
<accession>A0A498Q948</accession>
<gene>
    <name evidence="1" type="ORF">LAUMK136_03765</name>
</gene>